<evidence type="ECO:0000313" key="3">
    <source>
        <dbReference type="WBParaSite" id="GPUH_0000531701-mRNA-1"/>
    </source>
</evidence>
<evidence type="ECO:0000313" key="1">
    <source>
        <dbReference type="EMBL" id="VDK50150.1"/>
    </source>
</evidence>
<reference evidence="3" key="1">
    <citation type="submission" date="2016-06" db="UniProtKB">
        <authorList>
            <consortium name="WormBaseParasite"/>
        </authorList>
    </citation>
    <scope>IDENTIFICATION</scope>
</reference>
<sequence>MMYRDSVSFSRWCIMKQSRAARIYVSSQHWQNELPRNHYVLQLASRQVAVKLLPQAHFSKLQNKRVYLDMGA</sequence>
<protein>
    <submittedName>
        <fullName evidence="3">AMIN domain-containing protein</fullName>
    </submittedName>
</protein>
<name>A0A183D9B9_9BILA</name>
<dbReference type="Proteomes" id="UP000271098">
    <property type="component" value="Unassembled WGS sequence"/>
</dbReference>
<reference evidence="1 2" key="2">
    <citation type="submission" date="2018-11" db="EMBL/GenBank/DDBJ databases">
        <authorList>
            <consortium name="Pathogen Informatics"/>
        </authorList>
    </citation>
    <scope>NUCLEOTIDE SEQUENCE [LARGE SCALE GENOMIC DNA]</scope>
</reference>
<dbReference type="WBParaSite" id="GPUH_0000531701-mRNA-1">
    <property type="protein sequence ID" value="GPUH_0000531701-mRNA-1"/>
    <property type="gene ID" value="GPUH_0000531701"/>
</dbReference>
<proteinExistence type="predicted"/>
<evidence type="ECO:0000313" key="2">
    <source>
        <dbReference type="Proteomes" id="UP000271098"/>
    </source>
</evidence>
<gene>
    <name evidence="1" type="ORF">GPUH_LOCUS5310</name>
</gene>
<dbReference type="AlphaFoldDB" id="A0A183D9B9"/>
<dbReference type="EMBL" id="UYRT01011054">
    <property type="protein sequence ID" value="VDK50150.1"/>
    <property type="molecule type" value="Genomic_DNA"/>
</dbReference>
<keyword evidence="2" id="KW-1185">Reference proteome</keyword>
<organism evidence="3">
    <name type="scientific">Gongylonema pulchrum</name>
    <dbReference type="NCBI Taxonomy" id="637853"/>
    <lineage>
        <taxon>Eukaryota</taxon>
        <taxon>Metazoa</taxon>
        <taxon>Ecdysozoa</taxon>
        <taxon>Nematoda</taxon>
        <taxon>Chromadorea</taxon>
        <taxon>Rhabditida</taxon>
        <taxon>Spirurina</taxon>
        <taxon>Spiruromorpha</taxon>
        <taxon>Spiruroidea</taxon>
        <taxon>Gongylonematidae</taxon>
        <taxon>Gongylonema</taxon>
    </lineage>
</organism>
<accession>A0A183D9B9</accession>